<keyword evidence="3" id="KW-1185">Reference proteome</keyword>
<gene>
    <name evidence="2" type="ORF">DYB32_006837</name>
</gene>
<reference evidence="2 3" key="1">
    <citation type="submission" date="2018-08" db="EMBL/GenBank/DDBJ databases">
        <title>Aphanomyces genome sequencing and annotation.</title>
        <authorList>
            <person name="Minardi D."/>
            <person name="Oidtmann B."/>
            <person name="Van Der Giezen M."/>
            <person name="Studholme D.J."/>
        </authorList>
    </citation>
    <scope>NUCLEOTIDE SEQUENCE [LARGE SCALE GENOMIC DNA]</scope>
    <source>
        <strain evidence="2 3">NJM0002</strain>
    </source>
</reference>
<dbReference type="Proteomes" id="UP000285060">
    <property type="component" value="Unassembled WGS sequence"/>
</dbReference>
<dbReference type="InterPro" id="IPR016024">
    <property type="entry name" value="ARM-type_fold"/>
</dbReference>
<proteinExistence type="predicted"/>
<comment type="caution">
    <text evidence="2">The sequence shown here is derived from an EMBL/GenBank/DDBJ whole genome shotgun (WGS) entry which is preliminary data.</text>
</comment>
<protein>
    <submittedName>
        <fullName evidence="2">Uncharacterized protein</fullName>
    </submittedName>
</protein>
<dbReference type="SUPFAM" id="SSF48371">
    <property type="entry name" value="ARM repeat"/>
    <property type="match status" value="1"/>
</dbReference>
<accession>A0A418AQ76</accession>
<dbReference type="EMBL" id="QUSY01000787">
    <property type="protein sequence ID" value="RHY27368.1"/>
    <property type="molecule type" value="Genomic_DNA"/>
</dbReference>
<sequence length="421" mass="45906">MIRQPRSTAVSQKNLTTAFSTAGRPSARSLPREDVQHAEPVPKRATVSLSSDMMQDHIRHLLSGTVDEVSGTIQELYDARHDKVSMELLIKLSGVVPLLRQACRDPTLGESSVSLLLVFSLFLDHHQIDIADKLVSTARTRASPIEQRNALHMLLAFTNVLPLPDTHPVKAELAAVVKDLLLQLMRSLWHGTSLDVTFALDCFTFIALVPAYHDTLVALMEQPVPKPTATTAGAAAPLTRASTYLTLSHEPSLTTSGSPTGRRSSWLRRKSSAFVEAGLDMIKDLLVAKNPLERNGVNGLAKLACQGTLTERELVTAIVMELGKNTENDDVQSVCSSFCRAVVQTLGNGDASDIHKVQAISCIEHLVQTQGMRHHLLEVGLSPELYLLAQLGAEGPRIHAERLLASLLDQPDVQAFFKPPE</sequence>
<name>A0A418AQ76_9STRA</name>
<evidence type="ECO:0000313" key="3">
    <source>
        <dbReference type="Proteomes" id="UP000285060"/>
    </source>
</evidence>
<evidence type="ECO:0000256" key="1">
    <source>
        <dbReference type="SAM" id="MobiDB-lite"/>
    </source>
</evidence>
<feature type="compositionally biased region" description="Basic and acidic residues" evidence="1">
    <location>
        <begin position="30"/>
        <end position="42"/>
    </location>
</feature>
<organism evidence="2 3">
    <name type="scientific">Aphanomyces invadans</name>
    <dbReference type="NCBI Taxonomy" id="157072"/>
    <lineage>
        <taxon>Eukaryota</taxon>
        <taxon>Sar</taxon>
        <taxon>Stramenopiles</taxon>
        <taxon>Oomycota</taxon>
        <taxon>Saprolegniomycetes</taxon>
        <taxon>Saprolegniales</taxon>
        <taxon>Verrucalvaceae</taxon>
        <taxon>Aphanomyces</taxon>
    </lineage>
</organism>
<evidence type="ECO:0000313" key="2">
    <source>
        <dbReference type="EMBL" id="RHY27368.1"/>
    </source>
</evidence>
<dbReference type="AlphaFoldDB" id="A0A418AQ76"/>
<feature type="region of interest" description="Disordered" evidence="1">
    <location>
        <begin position="20"/>
        <end position="42"/>
    </location>
</feature>